<protein>
    <submittedName>
        <fullName evidence="5">Uncharacterized protein</fullName>
    </submittedName>
</protein>
<evidence type="ECO:0000313" key="6">
    <source>
        <dbReference type="Proteomes" id="UP000284842"/>
    </source>
</evidence>
<dbReference type="GO" id="GO:0008252">
    <property type="term" value="F:nucleotidase activity"/>
    <property type="evidence" value="ECO:0007669"/>
    <property type="project" value="TreeGrafter"/>
</dbReference>
<accession>A0A409WPE6</accession>
<dbReference type="EMBL" id="NHTK01005367">
    <property type="protein sequence ID" value="PPQ80376.1"/>
    <property type="molecule type" value="Genomic_DNA"/>
</dbReference>
<dbReference type="PROSITE" id="PS50082">
    <property type="entry name" value="WD_REPEATS_2"/>
    <property type="match status" value="2"/>
</dbReference>
<dbReference type="InParanoid" id="A0A409WPE6"/>
<name>A0A409WPE6_9AGAR</name>
<dbReference type="InterPro" id="IPR019775">
    <property type="entry name" value="WD40_repeat_CS"/>
</dbReference>
<keyword evidence="2" id="KW-0677">Repeat</keyword>
<keyword evidence="6" id="KW-1185">Reference proteome</keyword>
<dbReference type="InterPro" id="IPR015943">
    <property type="entry name" value="WD40/YVTN_repeat-like_dom_sf"/>
</dbReference>
<proteinExistence type="predicted"/>
<dbReference type="InterPro" id="IPR001680">
    <property type="entry name" value="WD40_rpt"/>
</dbReference>
<dbReference type="Proteomes" id="UP000284842">
    <property type="component" value="Unassembled WGS sequence"/>
</dbReference>
<sequence>MVLLLFNQLHLRDGNRCIATVNPTSAIPFLTGHTNFCTTSLLRRKRLVSGSYDETIRFWDIETGEMKKCLQVKKPVSCVDFLAEEVTFNPIQQLAGHLNSIHAVVLSSKNLVSAGADKALVCWDWRADTNLKIVRFGQQTTINIGVQLVSGATEEEGDRVIGVKIDGIVQVFSIKRQEMISQFKLSELEHGDPVLNSKLANVGAAPNNVLQWFAAKRTQMTCTTKSAILHLQWQEGDQHEEPSLVASPTSSTIPLSAS</sequence>
<dbReference type="InterPro" id="IPR036322">
    <property type="entry name" value="WD40_repeat_dom_sf"/>
</dbReference>
<comment type="caution">
    <text evidence="5">The sequence shown here is derived from an EMBL/GenBank/DDBJ whole genome shotgun (WGS) entry which is preliminary data.</text>
</comment>
<dbReference type="SMART" id="SM00320">
    <property type="entry name" value="WD40"/>
    <property type="match status" value="2"/>
</dbReference>
<feature type="compositionally biased region" description="Polar residues" evidence="4">
    <location>
        <begin position="246"/>
        <end position="258"/>
    </location>
</feature>
<dbReference type="PANTHER" id="PTHR47438:SF1">
    <property type="entry name" value="PHOSPHATE METABOLISM PROTEIN 8-RELATED"/>
    <property type="match status" value="1"/>
</dbReference>
<organism evidence="5 6">
    <name type="scientific">Panaeolus cyanescens</name>
    <dbReference type="NCBI Taxonomy" id="181874"/>
    <lineage>
        <taxon>Eukaryota</taxon>
        <taxon>Fungi</taxon>
        <taxon>Dikarya</taxon>
        <taxon>Basidiomycota</taxon>
        <taxon>Agaricomycotina</taxon>
        <taxon>Agaricomycetes</taxon>
        <taxon>Agaricomycetidae</taxon>
        <taxon>Agaricales</taxon>
        <taxon>Agaricineae</taxon>
        <taxon>Galeropsidaceae</taxon>
        <taxon>Panaeolus</taxon>
    </lineage>
</organism>
<evidence type="ECO:0000256" key="4">
    <source>
        <dbReference type="SAM" id="MobiDB-lite"/>
    </source>
</evidence>
<dbReference type="OrthoDB" id="1065058at2759"/>
<keyword evidence="1 3" id="KW-0853">WD repeat</keyword>
<dbReference type="GO" id="GO:0006206">
    <property type="term" value="P:pyrimidine nucleobase metabolic process"/>
    <property type="evidence" value="ECO:0007669"/>
    <property type="project" value="TreeGrafter"/>
</dbReference>
<dbReference type="Pfam" id="PF00400">
    <property type="entry name" value="WD40"/>
    <property type="match status" value="2"/>
</dbReference>
<dbReference type="PROSITE" id="PS50294">
    <property type="entry name" value="WD_REPEATS_REGION"/>
    <property type="match status" value="1"/>
</dbReference>
<gene>
    <name evidence="5" type="ORF">CVT24_000628</name>
</gene>
<dbReference type="STRING" id="181874.A0A409WPE6"/>
<feature type="repeat" description="WD" evidence="3">
    <location>
        <begin position="94"/>
        <end position="133"/>
    </location>
</feature>
<dbReference type="AlphaFoldDB" id="A0A409WPE6"/>
<evidence type="ECO:0000313" key="5">
    <source>
        <dbReference type="EMBL" id="PPQ80376.1"/>
    </source>
</evidence>
<feature type="region of interest" description="Disordered" evidence="4">
    <location>
        <begin position="239"/>
        <end position="258"/>
    </location>
</feature>
<evidence type="ECO:0000256" key="2">
    <source>
        <dbReference type="ARBA" id="ARBA00022737"/>
    </source>
</evidence>
<dbReference type="InterPro" id="IPR052791">
    <property type="entry name" value="SSM1_domain"/>
</dbReference>
<reference evidence="5 6" key="1">
    <citation type="journal article" date="2018" name="Evol. Lett.">
        <title>Horizontal gene cluster transfer increased hallucinogenic mushroom diversity.</title>
        <authorList>
            <person name="Reynolds H.T."/>
            <person name="Vijayakumar V."/>
            <person name="Gluck-Thaler E."/>
            <person name="Korotkin H.B."/>
            <person name="Matheny P.B."/>
            <person name="Slot J.C."/>
        </authorList>
    </citation>
    <scope>NUCLEOTIDE SEQUENCE [LARGE SCALE GENOMIC DNA]</scope>
    <source>
        <strain evidence="5 6">2629</strain>
    </source>
</reference>
<dbReference type="Gene3D" id="2.130.10.10">
    <property type="entry name" value="YVTN repeat-like/Quinoprotein amine dehydrogenase"/>
    <property type="match status" value="1"/>
</dbReference>
<feature type="repeat" description="WD" evidence="3">
    <location>
        <begin position="30"/>
        <end position="69"/>
    </location>
</feature>
<evidence type="ECO:0000256" key="1">
    <source>
        <dbReference type="ARBA" id="ARBA00022574"/>
    </source>
</evidence>
<dbReference type="PROSITE" id="PS00678">
    <property type="entry name" value="WD_REPEATS_1"/>
    <property type="match status" value="1"/>
</dbReference>
<dbReference type="PANTHER" id="PTHR47438">
    <property type="entry name" value="PHOSPHATE METABOLISM PROTEIN 8-RELATED"/>
    <property type="match status" value="1"/>
</dbReference>
<dbReference type="GO" id="GO:0009166">
    <property type="term" value="P:nucleotide catabolic process"/>
    <property type="evidence" value="ECO:0007669"/>
    <property type="project" value="TreeGrafter"/>
</dbReference>
<evidence type="ECO:0000256" key="3">
    <source>
        <dbReference type="PROSITE-ProRule" id="PRU00221"/>
    </source>
</evidence>
<dbReference type="SUPFAM" id="SSF50978">
    <property type="entry name" value="WD40 repeat-like"/>
    <property type="match status" value="1"/>
</dbReference>